<evidence type="ECO:0000256" key="1">
    <source>
        <dbReference type="ARBA" id="ARBA00022729"/>
    </source>
</evidence>
<evidence type="ECO:0000256" key="2">
    <source>
        <dbReference type="ARBA" id="ARBA00022966"/>
    </source>
</evidence>
<dbReference type="InterPro" id="IPR008930">
    <property type="entry name" value="Terpenoid_cyclase/PrenylTrfase"/>
</dbReference>
<dbReference type="InterPro" id="IPR050473">
    <property type="entry name" value="A2M/Complement_sys"/>
</dbReference>
<name>A0A7R9M602_9ACAR</name>
<dbReference type="InterPro" id="IPR002890">
    <property type="entry name" value="MG2"/>
</dbReference>
<dbReference type="Gene3D" id="2.60.40.1940">
    <property type="match status" value="2"/>
</dbReference>
<dbReference type="EMBL" id="OC922498">
    <property type="protein sequence ID" value="CAD7654225.1"/>
    <property type="molecule type" value="Genomic_DNA"/>
</dbReference>
<keyword evidence="1" id="KW-0732">Signal</keyword>
<gene>
    <name evidence="10" type="ORF">ONB1V03_LOCUS10875</name>
</gene>
<feature type="domain" description="Alpha-2-macroglobulin" evidence="9">
    <location>
        <begin position="1336"/>
        <end position="1427"/>
    </location>
</feature>
<dbReference type="Gene3D" id="2.60.40.10">
    <property type="entry name" value="Immunoglobulins"/>
    <property type="match status" value="2"/>
</dbReference>
<evidence type="ECO:0000259" key="9">
    <source>
        <dbReference type="SMART" id="SM01360"/>
    </source>
</evidence>
<evidence type="ECO:0000256" key="4">
    <source>
        <dbReference type="ARBA" id="ARBA00023180"/>
    </source>
</evidence>
<dbReference type="InterPro" id="IPR041555">
    <property type="entry name" value="MG3"/>
</dbReference>
<dbReference type="InterPro" id="IPR019742">
    <property type="entry name" value="MacrogloblnA2_CS"/>
</dbReference>
<dbReference type="SUPFAM" id="SSF48239">
    <property type="entry name" value="Terpenoid cyclases/Protein prenyltransferases"/>
    <property type="match status" value="1"/>
</dbReference>
<keyword evidence="11" id="KW-1185">Reference proteome</keyword>
<evidence type="ECO:0000256" key="5">
    <source>
        <dbReference type="ARBA" id="ARBA00057615"/>
    </source>
</evidence>
<dbReference type="Gene3D" id="2.60.40.1930">
    <property type="match status" value="5"/>
</dbReference>
<dbReference type="Gene3D" id="1.50.10.20">
    <property type="match status" value="1"/>
</dbReference>
<dbReference type="Gene3D" id="2.60.40.2950">
    <property type="match status" value="1"/>
</dbReference>
<evidence type="ECO:0000256" key="7">
    <source>
        <dbReference type="ARBA" id="ARBA00078071"/>
    </source>
</evidence>
<dbReference type="SMART" id="SM01359">
    <property type="entry name" value="A2M_N_2"/>
    <property type="match status" value="2"/>
</dbReference>
<dbReference type="Pfam" id="PF07703">
    <property type="entry name" value="A2M_BRD"/>
    <property type="match status" value="2"/>
</dbReference>
<evidence type="ECO:0000256" key="3">
    <source>
        <dbReference type="ARBA" id="ARBA00023157"/>
    </source>
</evidence>
<dbReference type="InterPro" id="IPR001599">
    <property type="entry name" value="Macroglobln_a2"/>
</dbReference>
<comment type="function">
    <text evidence="5">Binds covalently through a thioester bond to the pathogen surface resulting in pathogen clearance.</text>
</comment>
<dbReference type="PANTHER" id="PTHR11412">
    <property type="entry name" value="MACROGLOBULIN / COMPLEMENT"/>
    <property type="match status" value="1"/>
</dbReference>
<feature type="domain" description="Alpha-2-macroglobulin bait region" evidence="8">
    <location>
        <begin position="1080"/>
        <end position="1218"/>
    </location>
</feature>
<dbReference type="Pfam" id="PF17791">
    <property type="entry name" value="MG3"/>
    <property type="match status" value="2"/>
</dbReference>
<keyword evidence="2" id="KW-0882">Thioester bond</keyword>
<proteinExistence type="predicted"/>
<organism evidence="10">
    <name type="scientific">Oppiella nova</name>
    <dbReference type="NCBI Taxonomy" id="334625"/>
    <lineage>
        <taxon>Eukaryota</taxon>
        <taxon>Metazoa</taxon>
        <taxon>Ecdysozoa</taxon>
        <taxon>Arthropoda</taxon>
        <taxon>Chelicerata</taxon>
        <taxon>Arachnida</taxon>
        <taxon>Acari</taxon>
        <taxon>Acariformes</taxon>
        <taxon>Sarcoptiformes</taxon>
        <taxon>Oribatida</taxon>
        <taxon>Brachypylina</taxon>
        <taxon>Oppioidea</taxon>
        <taxon>Oppiidae</taxon>
        <taxon>Oppiella</taxon>
    </lineage>
</organism>
<dbReference type="InterPro" id="IPR011626">
    <property type="entry name" value="Alpha-macroglobulin_TED"/>
</dbReference>
<evidence type="ECO:0000259" key="8">
    <source>
        <dbReference type="SMART" id="SM01359"/>
    </source>
</evidence>
<evidence type="ECO:0000313" key="11">
    <source>
        <dbReference type="Proteomes" id="UP000728032"/>
    </source>
</evidence>
<reference evidence="10" key="1">
    <citation type="submission" date="2020-11" db="EMBL/GenBank/DDBJ databases">
        <authorList>
            <person name="Tran Van P."/>
        </authorList>
    </citation>
    <scope>NUCLEOTIDE SEQUENCE</scope>
</reference>
<dbReference type="Pfam" id="PF00207">
    <property type="entry name" value="A2M"/>
    <property type="match status" value="1"/>
</dbReference>
<sequence>MTTTETPIYIVVAPKHLSPNTRYHISVSVYRVSRPLQVDVRVMGSTDNSASGSVNFDKSDTKTLSLEIGDWSIGDYTLEVDVGNRITVPFKPLVGSTSASILDRHRALVLKPTKTLVFIQTDKPVYKPGQLVQFRAIVVDPSLVPKVNPLVDIYIKDENRNRIKQWTQVWVKNGVVSRELQLSEKPVLGNWAIIVDIKGQTFQRNFEVAEYVLPTFEVQVLLPPFATYNKPDVVATVTAHYTYGQPVKGDLTLTVQTKNADIDFTAVVREGVTGKEYTKCNSLRLYDKDYKVEATNKSHFKPGLKYTALFKVVHPDDIPVDDNGPPVTLKYGYSYHNKPLEFTESLILQPIHGLIRAEIYPPKDAKVLRFNSTYMLYVYLHYNILRAESPTGNYIQVERCDFMDVRVGHEVKFCVTATEPLTRIVYEVIGGGDIVLTHSLDIPGNSSSHEFSVMAVHRMALADSKLRTKTIINGSVDIPINIVKDLDIDIDQQKYRYGVDIEFTAVVREGVTGKEYTKCNSLRLYDKDYKVEATNKSHFKPGLKYTALFKVVHPDDTPVDDNGPPPIHGLIRAEIYPPKDAKVLRFNSTYMLYVYSHDIYSAESPTGNYIQVERCDVMDVRVGHEIKFRVTATEPLTRIVYEVIGGGDIVMTHSLDIPGNSSSYEFSVMAVHRMAPKARILCYYVREDNEEVVADAMDFEVDGLFRTDVSIDTDLKEAEPGAQVAVRVNTKPDTKTLSLEIGDWSIGDYTLAVDIGSGITVPFKPLFGSTSASILDRHRALVFKPTKTLVFIQTDKPIYKPGQLVQFRAIVVDPSLVPKVNTLVDIYIKDENRNCIKQWTQVLVTNGVVSRELQLSEQPVLGNWAITVDINGQTFQRNFEVAEYMLPTFEVQVLLPPFATFNKPDAVATVTAHYTYGQPVKGDLTLTVEAKYEHLKLRTKTVINGCVDIPINVVKDLDIDQQRYRYDIDVEFTAVVREAVTGKEYTKCNSLRLYDKDYKVEAINKSHFKPGLKYTADKFHQVGLLAEIYPPKDAKPIHGLIRAEIYPPKDAKVLRFNSTYMLYVYSHNIYSAESPTGNYIQVERCDVMDVRVGHEVKFCVTATEPLTRIVYEVIGGGDIVMTHSLDIPGNSSSHEFSVMAVHRMAPKARILCYYVREDNEEVVADAIDFEVDGLFRTDVSIDTDLKEAEPGAQVAVRVNTKPDAWVGIVGVDQSVLLLKSGNDMTREAVIQELQTYDTTFTDNYWDGFTSTAQKLFNLSGVVVISNGLPYKPDIDDVLRSRSLSPKINELRMMAVEMVSKVGSQSAQLDRIPQASPQSIQTNMTTIVETRKHFPETWLWTSMQTGSNGCAVIKSTIPDTITSWFISAFAMHMETGLGISPTPTKVTVFRPFFIKLSLPYSIIRDETVAIEAIVFNYTTKPIESEVVFDNKKQEFEFSDQLDIKGVNVSEMRQLVSIPANDGVSVTFTITPKIMGYIDIKLTANSAMAGDSVLRKLLVKPEGQTQHFNQSVLVDLKESANVLTKNVSIVIPKIAVPGSQKVWVTAIGDIMGPIVHNLDDLLQMPYGCGEQNMM</sequence>
<evidence type="ECO:0000313" key="10">
    <source>
        <dbReference type="EMBL" id="CAD7654225.1"/>
    </source>
</evidence>
<dbReference type="GO" id="GO:0005615">
    <property type="term" value="C:extracellular space"/>
    <property type="evidence" value="ECO:0007669"/>
    <property type="project" value="InterPro"/>
</dbReference>
<evidence type="ECO:0000256" key="6">
    <source>
        <dbReference type="ARBA" id="ARBA00063781"/>
    </source>
</evidence>
<dbReference type="Gene3D" id="2.20.130.20">
    <property type="match status" value="1"/>
</dbReference>
<dbReference type="FunFam" id="2.60.40.1930:FF:000001">
    <property type="entry name" value="CD109 isoform 3"/>
    <property type="match status" value="2"/>
</dbReference>
<dbReference type="InterPro" id="IPR013783">
    <property type="entry name" value="Ig-like_fold"/>
</dbReference>
<dbReference type="Proteomes" id="UP000728032">
    <property type="component" value="Unassembled WGS sequence"/>
</dbReference>
<keyword evidence="4" id="KW-0325">Glycoprotein</keyword>
<dbReference type="PROSITE" id="PS00477">
    <property type="entry name" value="ALPHA_2_MACROGLOBULIN"/>
    <property type="match status" value="1"/>
</dbReference>
<dbReference type="Pfam" id="PF01835">
    <property type="entry name" value="MG2"/>
    <property type="match status" value="2"/>
</dbReference>
<dbReference type="Pfam" id="PF07678">
    <property type="entry name" value="TED_complement"/>
    <property type="match status" value="1"/>
</dbReference>
<dbReference type="GO" id="GO:0004866">
    <property type="term" value="F:endopeptidase inhibitor activity"/>
    <property type="evidence" value="ECO:0007669"/>
    <property type="project" value="InterPro"/>
</dbReference>
<accession>A0A7R9M602</accession>
<dbReference type="PANTHER" id="PTHR11412:SF136">
    <property type="entry name" value="CD109 ANTIGEN"/>
    <property type="match status" value="1"/>
</dbReference>
<feature type="domain" description="Alpha-2-macroglobulin bait region" evidence="8">
    <location>
        <begin position="610"/>
        <end position="739"/>
    </location>
</feature>
<keyword evidence="3" id="KW-1015">Disulfide bond</keyword>
<dbReference type="Gene3D" id="6.20.50.160">
    <property type="match status" value="1"/>
</dbReference>
<dbReference type="EMBL" id="CAJPVJ010007673">
    <property type="protein sequence ID" value="CAG2171412.1"/>
    <property type="molecule type" value="Genomic_DNA"/>
</dbReference>
<dbReference type="SMART" id="SM01360">
    <property type="entry name" value="A2M"/>
    <property type="match status" value="1"/>
</dbReference>
<protein>
    <recommendedName>
        <fullName evidence="7">TEP1-F</fullName>
    </recommendedName>
</protein>
<dbReference type="InterPro" id="IPR011625">
    <property type="entry name" value="A2M_N_BRD"/>
</dbReference>
<dbReference type="OrthoDB" id="9998011at2759"/>
<comment type="subunit">
    <text evidence="6">Heterodimer of a TEP1-N chain and an TEP1-C chain non-covalently linked. Forms a complex composed of TEP1-N and TEP1-C heterodimer, LRIM1 and APL1C; the interaction stabilizes TEP1-N and TEP1-C heterodimer, prevents its binding to tissues while circulating in the hemolymph and protects the thioester bond from hydrolysis. Mature TEP1 and to a lesser extent full-length TEP1 interact with SPCLIP1; the interaction is induced by microbial infection.</text>
</comment>